<dbReference type="Pfam" id="PF16859">
    <property type="entry name" value="TetR_C_11"/>
    <property type="match status" value="1"/>
</dbReference>
<dbReference type="Pfam" id="PF00440">
    <property type="entry name" value="TetR_N"/>
    <property type="match status" value="1"/>
</dbReference>
<dbReference type="SUPFAM" id="SSF46689">
    <property type="entry name" value="Homeodomain-like"/>
    <property type="match status" value="1"/>
</dbReference>
<evidence type="ECO:0000313" key="6">
    <source>
        <dbReference type="EMBL" id="GAA1986361.1"/>
    </source>
</evidence>
<dbReference type="PRINTS" id="PR00455">
    <property type="entry name" value="HTHTETR"/>
</dbReference>
<feature type="DNA-binding region" description="H-T-H motif" evidence="4">
    <location>
        <begin position="37"/>
        <end position="56"/>
    </location>
</feature>
<keyword evidence="1" id="KW-0805">Transcription regulation</keyword>
<gene>
    <name evidence="6" type="ORF">GCM10009777_20550</name>
</gene>
<organism evidence="6 7">
    <name type="scientific">Microbacterium pumilum</name>
    <dbReference type="NCBI Taxonomy" id="344165"/>
    <lineage>
        <taxon>Bacteria</taxon>
        <taxon>Bacillati</taxon>
        <taxon>Actinomycetota</taxon>
        <taxon>Actinomycetes</taxon>
        <taxon>Micrococcales</taxon>
        <taxon>Microbacteriaceae</taxon>
        <taxon>Microbacterium</taxon>
    </lineage>
</organism>
<dbReference type="PROSITE" id="PS01081">
    <property type="entry name" value="HTH_TETR_1"/>
    <property type="match status" value="1"/>
</dbReference>
<dbReference type="InterPro" id="IPR023772">
    <property type="entry name" value="DNA-bd_HTH_TetR-type_CS"/>
</dbReference>
<dbReference type="InterPro" id="IPR011075">
    <property type="entry name" value="TetR_C"/>
</dbReference>
<evidence type="ECO:0000313" key="7">
    <source>
        <dbReference type="Proteomes" id="UP001500326"/>
    </source>
</evidence>
<dbReference type="Proteomes" id="UP001500326">
    <property type="component" value="Unassembled WGS sequence"/>
</dbReference>
<reference evidence="6 7" key="1">
    <citation type="journal article" date="2019" name="Int. J. Syst. Evol. Microbiol.">
        <title>The Global Catalogue of Microorganisms (GCM) 10K type strain sequencing project: providing services to taxonomists for standard genome sequencing and annotation.</title>
        <authorList>
            <consortium name="The Broad Institute Genomics Platform"/>
            <consortium name="The Broad Institute Genome Sequencing Center for Infectious Disease"/>
            <person name="Wu L."/>
            <person name="Ma J."/>
        </authorList>
    </citation>
    <scope>NUCLEOTIDE SEQUENCE [LARGE SCALE GENOMIC DNA]</scope>
    <source>
        <strain evidence="6 7">JCM 14902</strain>
    </source>
</reference>
<dbReference type="PANTHER" id="PTHR30055">
    <property type="entry name" value="HTH-TYPE TRANSCRIPTIONAL REGULATOR RUTR"/>
    <property type="match status" value="1"/>
</dbReference>
<keyword evidence="3" id="KW-0804">Transcription</keyword>
<dbReference type="SUPFAM" id="SSF48498">
    <property type="entry name" value="Tetracyclin repressor-like, C-terminal domain"/>
    <property type="match status" value="1"/>
</dbReference>
<dbReference type="PROSITE" id="PS50977">
    <property type="entry name" value="HTH_TETR_2"/>
    <property type="match status" value="1"/>
</dbReference>
<dbReference type="InterPro" id="IPR009057">
    <property type="entry name" value="Homeodomain-like_sf"/>
</dbReference>
<sequence length="200" mass="21036">MTVGHGTAKRRRGAVLEAAILAAVLQELGASGYAGMSMDAVAERARVSKASLYRRWSGKSELIVAAVYRILPDADEIPDTGSLRADLLVALGDAAAQLAGPAGAGMRGILSDALGDPGVADELRSRRKGRGDAVMREIVRRARARGELGDGDLSPRVLEVGHAMLRHEFLFGGDVTEEYVTSLVDEVVLPILVVTSPPAP</sequence>
<dbReference type="InterPro" id="IPR050109">
    <property type="entry name" value="HTH-type_TetR-like_transc_reg"/>
</dbReference>
<evidence type="ECO:0000256" key="1">
    <source>
        <dbReference type="ARBA" id="ARBA00023015"/>
    </source>
</evidence>
<dbReference type="Gene3D" id="1.10.10.60">
    <property type="entry name" value="Homeodomain-like"/>
    <property type="match status" value="1"/>
</dbReference>
<dbReference type="RefSeq" id="WP_344061420.1">
    <property type="nucleotide sequence ID" value="NZ_BAAAOH010000001.1"/>
</dbReference>
<dbReference type="PANTHER" id="PTHR30055:SF148">
    <property type="entry name" value="TETR-FAMILY TRANSCRIPTIONAL REGULATOR"/>
    <property type="match status" value="1"/>
</dbReference>
<comment type="caution">
    <text evidence="6">The sequence shown here is derived from an EMBL/GenBank/DDBJ whole genome shotgun (WGS) entry which is preliminary data.</text>
</comment>
<keyword evidence="2 4" id="KW-0238">DNA-binding</keyword>
<dbReference type="InterPro" id="IPR036271">
    <property type="entry name" value="Tet_transcr_reg_TetR-rel_C_sf"/>
</dbReference>
<dbReference type="InterPro" id="IPR001647">
    <property type="entry name" value="HTH_TetR"/>
</dbReference>
<accession>A0ABN2SGS9</accession>
<evidence type="ECO:0000259" key="5">
    <source>
        <dbReference type="PROSITE" id="PS50977"/>
    </source>
</evidence>
<evidence type="ECO:0000256" key="3">
    <source>
        <dbReference type="ARBA" id="ARBA00023163"/>
    </source>
</evidence>
<name>A0ABN2SGS9_9MICO</name>
<proteinExistence type="predicted"/>
<evidence type="ECO:0000256" key="4">
    <source>
        <dbReference type="PROSITE-ProRule" id="PRU00335"/>
    </source>
</evidence>
<feature type="domain" description="HTH tetR-type" evidence="5">
    <location>
        <begin position="14"/>
        <end position="74"/>
    </location>
</feature>
<protein>
    <submittedName>
        <fullName evidence="6">TetR/AcrR family transcriptional regulator</fullName>
    </submittedName>
</protein>
<evidence type="ECO:0000256" key="2">
    <source>
        <dbReference type="ARBA" id="ARBA00023125"/>
    </source>
</evidence>
<keyword evidence="7" id="KW-1185">Reference proteome</keyword>
<dbReference type="Gene3D" id="1.10.357.10">
    <property type="entry name" value="Tetracycline Repressor, domain 2"/>
    <property type="match status" value="1"/>
</dbReference>
<dbReference type="EMBL" id="BAAAOH010000001">
    <property type="protein sequence ID" value="GAA1986361.1"/>
    <property type="molecule type" value="Genomic_DNA"/>
</dbReference>